<protein>
    <recommendedName>
        <fullName evidence="2">Outer membrane protein beta-barrel domain-containing protein</fullName>
    </recommendedName>
</protein>
<dbReference type="InterPro" id="IPR011250">
    <property type="entry name" value="OMP/PagP_B-barrel"/>
</dbReference>
<dbReference type="SUPFAM" id="SSF56925">
    <property type="entry name" value="OMPA-like"/>
    <property type="match status" value="1"/>
</dbReference>
<keyword evidence="4" id="KW-1185">Reference proteome</keyword>
<reference evidence="4" key="1">
    <citation type="submission" date="2018-04" db="EMBL/GenBank/DDBJ databases">
        <authorList>
            <person name="Lucker S."/>
            <person name="Sakoula D."/>
        </authorList>
    </citation>
    <scope>NUCLEOTIDE SEQUENCE [LARGE SCALE GENOMIC DNA]</scope>
</reference>
<dbReference type="InParanoid" id="A0A330L4G1"/>
<keyword evidence="1" id="KW-0732">Signal</keyword>
<name>A0A330L4G1_9BACT</name>
<organism evidence="3 4">
    <name type="scientific">Nitrospira lenta</name>
    <dbReference type="NCBI Taxonomy" id="1436998"/>
    <lineage>
        <taxon>Bacteria</taxon>
        <taxon>Pseudomonadati</taxon>
        <taxon>Nitrospirota</taxon>
        <taxon>Nitrospiria</taxon>
        <taxon>Nitrospirales</taxon>
        <taxon>Nitrospiraceae</taxon>
        <taxon>Nitrospira</taxon>
    </lineage>
</organism>
<evidence type="ECO:0000313" key="4">
    <source>
        <dbReference type="Proteomes" id="UP000248168"/>
    </source>
</evidence>
<dbReference type="AlphaFoldDB" id="A0A330L4G1"/>
<feature type="domain" description="Outer membrane protein beta-barrel" evidence="2">
    <location>
        <begin position="24"/>
        <end position="242"/>
    </location>
</feature>
<dbReference type="Gene3D" id="2.40.160.20">
    <property type="match status" value="1"/>
</dbReference>
<dbReference type="Proteomes" id="UP000248168">
    <property type="component" value="Unassembled WGS sequence"/>
</dbReference>
<proteinExistence type="predicted"/>
<accession>A0A330L4G1</accession>
<evidence type="ECO:0000313" key="3">
    <source>
        <dbReference type="EMBL" id="SPP64714.1"/>
    </source>
</evidence>
<dbReference type="Pfam" id="PF13505">
    <property type="entry name" value="OMP_b-brl"/>
    <property type="match status" value="1"/>
</dbReference>
<dbReference type="InterPro" id="IPR027385">
    <property type="entry name" value="Beta-barrel_OMP"/>
</dbReference>
<dbReference type="OrthoDB" id="9788384at2"/>
<sequence>MMDIQQWRQVLGVPRWFTLGLAVSTMLFTSVVQAETYVAGQLGFTLAQDTTRGRANDPTYSGLATGTSVSNVNLNNSVMYGVKVGHYFESVSWLGVELEGFVTSPHRPQQRLTLAVPGSGNVTVEEGGATNRLIVVSPLLMVRYQAGAFEPYAGVGPGLMMLHQQQLTSAASGTAYSQSYTGIGLNTQVGLRYRLTDHVSMFGEWKFNYARLDLPGQADVGHFGINAIATLHHFVFGIGYHF</sequence>
<dbReference type="RefSeq" id="WP_121989059.1">
    <property type="nucleotide sequence ID" value="NZ_OUNR01000012.1"/>
</dbReference>
<gene>
    <name evidence="3" type="ORF">NITLEN_20354</name>
</gene>
<evidence type="ECO:0000259" key="2">
    <source>
        <dbReference type="Pfam" id="PF13505"/>
    </source>
</evidence>
<dbReference type="EMBL" id="OUNR01000012">
    <property type="protein sequence ID" value="SPP64714.1"/>
    <property type="molecule type" value="Genomic_DNA"/>
</dbReference>
<evidence type="ECO:0000256" key="1">
    <source>
        <dbReference type="ARBA" id="ARBA00022729"/>
    </source>
</evidence>